<evidence type="ECO:0000313" key="3">
    <source>
        <dbReference type="Proteomes" id="UP000017813"/>
    </source>
</evidence>
<dbReference type="STRING" id="641147.HMPREF9021_02314"/>
<dbReference type="EMBL" id="ADCY02000075">
    <property type="protein sequence ID" value="EJZ50057.1"/>
    <property type="molecule type" value="Genomic_DNA"/>
</dbReference>
<dbReference type="AlphaFoldDB" id="U6Q1A4"/>
<name>U6Q1A4_9NEIS</name>
<evidence type="ECO:0000313" key="2">
    <source>
        <dbReference type="EMBL" id="EJZ50057.1"/>
    </source>
</evidence>
<comment type="caution">
    <text evidence="2">The sequence shown here is derived from an EMBL/GenBank/DDBJ whole genome shotgun (WGS) entry which is preliminary data.</text>
</comment>
<evidence type="ECO:0000313" key="1">
    <source>
        <dbReference type="EMBL" id="EFG29843.2"/>
    </source>
</evidence>
<reference evidence="2 3" key="1">
    <citation type="submission" date="2010-03" db="EMBL/GenBank/DDBJ databases">
        <authorList>
            <consortium name="The Broad Institute Genome Sequencing Platform"/>
            <person name="Ward D."/>
            <person name="Earl A."/>
            <person name="Feldgarden M."/>
            <person name="Gevers D."/>
            <person name="Young S."/>
            <person name="Zeng Q."/>
            <person name="Koehrsen M."/>
            <person name="Alvarado L."/>
            <person name="Berlin A.M."/>
            <person name="Borenstein D."/>
            <person name="Chapman S.B."/>
            <person name="Chen Z."/>
            <person name="Engels R."/>
            <person name="Freedman E."/>
            <person name="Gellesch M."/>
            <person name="Goldberg J."/>
            <person name="Griggs A."/>
            <person name="Gujja S."/>
            <person name="Heilman E.R."/>
            <person name="Heiman D.I."/>
            <person name="Hepburn T.A."/>
            <person name="Howarth C."/>
            <person name="Jen D."/>
            <person name="Larson L."/>
            <person name="Mehta T."/>
            <person name="Park D."/>
            <person name="Pearson M."/>
            <person name="Richards J."/>
            <person name="Roberts A."/>
            <person name="Saif S."/>
            <person name="Shea T.D."/>
            <person name="Shenoy N."/>
            <person name="Sisk P."/>
            <person name="Stolte C."/>
            <person name="Sykes S.N."/>
            <person name="Walk T."/>
            <person name="White J."/>
            <person name="Yandava C."/>
            <person name="Izard J."/>
            <person name="Baranova O.V."/>
            <person name="Blanton J.M."/>
            <person name="Tanner A.C."/>
            <person name="Dewhirst F."/>
            <person name="Haas B."/>
            <person name="Nusbaum C."/>
            <person name="Birren B."/>
        </authorList>
    </citation>
    <scope>NUCLEOTIDE SEQUENCE [LARGE SCALE GENOMIC DNA]</scope>
    <source>
        <strain evidence="2 3">ATCC 29453</strain>
    </source>
</reference>
<dbReference type="Proteomes" id="UP000017813">
    <property type="component" value="Unassembled WGS sequence"/>
</dbReference>
<proteinExistence type="predicted"/>
<protein>
    <submittedName>
        <fullName evidence="2">Uncharacterized protein</fullName>
    </submittedName>
</protein>
<dbReference type="EMBL" id="ADCY02000037">
    <property type="protein sequence ID" value="EFG29843.2"/>
    <property type="molecule type" value="Genomic_DNA"/>
</dbReference>
<sequence length="33" mass="3872">MNDDEFDEFVLPPDTLAEMDLEQLAILEYLNLD</sequence>
<keyword evidence="3" id="KW-1185">Reference proteome</keyword>
<reference evidence="2 3" key="2">
    <citation type="submission" date="2011-10" db="EMBL/GenBank/DDBJ databases">
        <title>The Genome Sequence of Simonsiella muelleri ATCC 29453.</title>
        <authorList>
            <consortium name="The Broad Institute Genome Sequencing Platform"/>
            <consortium name="The Broad Institute Genome Sequencing Center for Infectious Disease"/>
            <person name="Earl A."/>
            <person name="Ward D."/>
            <person name="Feldgarden M."/>
            <person name="Gevers D."/>
            <person name="Izard J."/>
            <person name="Baranova O.V."/>
            <person name="Blanton J.M."/>
            <person name="Tanner A.C."/>
            <person name="Dewhirst F."/>
            <person name="Young S.K."/>
            <person name="Zeng Q."/>
            <person name="Gargeya S."/>
            <person name="Fitzgerald M."/>
            <person name="Haas B."/>
            <person name="Abouelleil A."/>
            <person name="Alvarado L."/>
            <person name="Arachchi H.M."/>
            <person name="Berlin A."/>
            <person name="Brown A."/>
            <person name="Chapman S.B."/>
            <person name="Chen Z."/>
            <person name="Dunbar C."/>
            <person name="Freedman E."/>
            <person name="Gearin G."/>
            <person name="Goldberg J."/>
            <person name="Griggs A."/>
            <person name="Gujja S."/>
            <person name="Heiman D."/>
            <person name="Howarth C."/>
            <person name="Larson L."/>
            <person name="Lui A."/>
            <person name="MacDonald P.J.P."/>
            <person name="Montmayeur A."/>
            <person name="Murphy C."/>
            <person name="Neiman D."/>
            <person name="Pearson M."/>
            <person name="Priest M."/>
            <person name="Roberts A."/>
            <person name="Saif S."/>
            <person name="Shea T."/>
            <person name="Shenoy N."/>
            <person name="Sisk P."/>
            <person name="Stolte C."/>
            <person name="Sykes S."/>
            <person name="Wortman J."/>
            <person name="Nusbaum C."/>
            <person name="Birren B."/>
        </authorList>
    </citation>
    <scope>NUCLEOTIDE SEQUENCE [LARGE SCALE GENOMIC DNA]</scope>
    <source>
        <strain evidence="2 3">ATCC 29453</strain>
    </source>
</reference>
<organism evidence="2 3">
    <name type="scientific">Simonsiella muelleri ATCC 29453</name>
    <dbReference type="NCBI Taxonomy" id="641147"/>
    <lineage>
        <taxon>Bacteria</taxon>
        <taxon>Pseudomonadati</taxon>
        <taxon>Pseudomonadota</taxon>
        <taxon>Betaproteobacteria</taxon>
        <taxon>Neisseriales</taxon>
        <taxon>Neisseriaceae</taxon>
        <taxon>Simonsiella</taxon>
    </lineage>
</organism>
<accession>U6Q1A4</accession>
<dbReference type="HOGENOM" id="CLU_3383798_0_0_4"/>
<gene>
    <name evidence="1" type="ORF">HMPREF9021_02314</name>
    <name evidence="2" type="ORF">HMPREF9021_02701</name>
</gene>